<keyword evidence="1" id="KW-0472">Membrane</keyword>
<evidence type="ECO:0000256" key="1">
    <source>
        <dbReference type="SAM" id="Phobius"/>
    </source>
</evidence>
<dbReference type="EMBL" id="LAZR01001908">
    <property type="protein sequence ID" value="KKN37232.1"/>
    <property type="molecule type" value="Genomic_DNA"/>
</dbReference>
<feature type="transmembrane region" description="Helical" evidence="1">
    <location>
        <begin position="139"/>
        <end position="167"/>
    </location>
</feature>
<dbReference type="AlphaFoldDB" id="A0A0F9QJM3"/>
<reference evidence="2" key="1">
    <citation type="journal article" date="2015" name="Nature">
        <title>Complex archaea that bridge the gap between prokaryotes and eukaryotes.</title>
        <authorList>
            <person name="Spang A."/>
            <person name="Saw J.H."/>
            <person name="Jorgensen S.L."/>
            <person name="Zaremba-Niedzwiedzka K."/>
            <person name="Martijn J."/>
            <person name="Lind A.E."/>
            <person name="van Eijk R."/>
            <person name="Schleper C."/>
            <person name="Guy L."/>
            <person name="Ettema T.J."/>
        </authorList>
    </citation>
    <scope>NUCLEOTIDE SEQUENCE</scope>
</reference>
<sequence>MKYKKIFLLSSLFILLVPIIDVKAFTFVDYIKDGNYAFFLFNLDGGNTTQISVTRQESGNFTLFLFDQRPIESYVKNDKTLNDKIFSKTSIIDFSLADNPDINYTNLDPDPKIYYIEVMLVGGGPDTYNLTCNKDLTRYYLPIIPGFNLEIALISSTAVVGILILFFKRKKVIRQ</sequence>
<organism evidence="2">
    <name type="scientific">marine sediment metagenome</name>
    <dbReference type="NCBI Taxonomy" id="412755"/>
    <lineage>
        <taxon>unclassified sequences</taxon>
        <taxon>metagenomes</taxon>
        <taxon>ecological metagenomes</taxon>
    </lineage>
</organism>
<protein>
    <submittedName>
        <fullName evidence="2">Uncharacterized protein</fullName>
    </submittedName>
</protein>
<name>A0A0F9QJM3_9ZZZZ</name>
<gene>
    <name evidence="2" type="ORF">LCGC14_0765500</name>
</gene>
<evidence type="ECO:0000313" key="2">
    <source>
        <dbReference type="EMBL" id="KKN37232.1"/>
    </source>
</evidence>
<comment type="caution">
    <text evidence="2">The sequence shown here is derived from an EMBL/GenBank/DDBJ whole genome shotgun (WGS) entry which is preliminary data.</text>
</comment>
<accession>A0A0F9QJM3</accession>
<keyword evidence="1" id="KW-0812">Transmembrane</keyword>
<proteinExistence type="predicted"/>
<dbReference type="Gene3D" id="2.60.120.380">
    <property type="match status" value="1"/>
</dbReference>
<keyword evidence="1" id="KW-1133">Transmembrane helix</keyword>